<evidence type="ECO:0000256" key="5">
    <source>
        <dbReference type="ARBA" id="ARBA00022989"/>
    </source>
</evidence>
<dbReference type="GO" id="GO:0005351">
    <property type="term" value="F:carbohydrate:proton symporter activity"/>
    <property type="evidence" value="ECO:0007669"/>
    <property type="project" value="TreeGrafter"/>
</dbReference>
<dbReference type="STRING" id="5353.A0A1Q3E7X2"/>
<feature type="domain" description="Major facilitator superfamily (MFS) profile" evidence="9">
    <location>
        <begin position="144"/>
        <end position="585"/>
    </location>
</feature>
<feature type="transmembrane region" description="Helical" evidence="8">
    <location>
        <begin position="396"/>
        <end position="418"/>
    </location>
</feature>
<evidence type="ECO:0000313" key="11">
    <source>
        <dbReference type="Proteomes" id="UP000188533"/>
    </source>
</evidence>
<feature type="region of interest" description="Disordered" evidence="7">
    <location>
        <begin position="1"/>
        <end position="75"/>
    </location>
</feature>
<evidence type="ECO:0000256" key="3">
    <source>
        <dbReference type="ARBA" id="ARBA00022448"/>
    </source>
</evidence>
<evidence type="ECO:0000313" key="10">
    <source>
        <dbReference type="EMBL" id="GAW03276.1"/>
    </source>
</evidence>
<keyword evidence="10" id="KW-0762">Sugar transport</keyword>
<keyword evidence="5 8" id="KW-1133">Transmembrane helix</keyword>
<dbReference type="InterPro" id="IPR036259">
    <property type="entry name" value="MFS_trans_sf"/>
</dbReference>
<dbReference type="EMBL" id="BDGU01000140">
    <property type="protein sequence ID" value="GAW03276.1"/>
    <property type="molecule type" value="Genomic_DNA"/>
</dbReference>
<feature type="transmembrane region" description="Helical" evidence="8">
    <location>
        <begin position="531"/>
        <end position="551"/>
    </location>
</feature>
<keyword evidence="11" id="KW-1185">Reference proteome</keyword>
<protein>
    <submittedName>
        <fullName evidence="10">Sugar transporter</fullName>
    </submittedName>
</protein>
<keyword evidence="6 8" id="KW-0472">Membrane</keyword>
<sequence>MPVSVNNAVGSRSDDESQLSPRRAKPLVDQGFNANLVPSGPALPPGGAPTPPRTGSPARPPTEQPAGDPATPSTGKVWITFADATTSAHNSNPAFQQESVMGNEFLISEILSPAILLHSGKSFTAKWKTIGPVVNAARDVLVRKLVGAWIPLWLPSSSLSISILLVLCSSITSTTFGYDGSMMNGLNILPSYLNYFHLTPATTGLNTASLWIGGPALFWAAVLTLIAVVLQTAAQNIAMFVVARIILGFGTSASGLTGPAYLAETLPLHWRGWGLGIFNDFYYVGGLIAAGITYRTSFIDSTWAWRIPSVIQGVFSILCIVIIPFVPESPRWLLFHGRRGEAHNVLAQTYSDGDLTSHIVLVQLKEIEDTFEYEKNAGETLSVTQIFRTRTARKRVLLAVSAAVFSTIAGNVIASYYLGTMLTNAGISSTTKQLQINIILNAFCLVCSVFGTYFIDRWGRKTIAALSTMLLTIFLFLVGALTKVFGNSSNTSGVYGTVAVIFLFQGAYSIGWTPVLYLYPPEVLNYPIRANGMGAFQFFLNGAALLIVFTMPVAQASIGWKTYMINGAWDIVMLIAILYYWIETKGKTLEEIDELIEGKKHSEVPDLEKIIRGGEVQYEYGAQEVEKE</sequence>
<comment type="similarity">
    <text evidence="2">Belongs to the major facilitator superfamily. Sugar transporter (TC 2.A.1.1) family.</text>
</comment>
<feature type="transmembrane region" description="Helical" evidence="8">
    <location>
        <begin position="563"/>
        <end position="582"/>
    </location>
</feature>
<dbReference type="PANTHER" id="PTHR48022">
    <property type="entry name" value="PLASTIDIC GLUCOSE TRANSPORTER 4"/>
    <property type="match status" value="1"/>
</dbReference>
<evidence type="ECO:0000256" key="1">
    <source>
        <dbReference type="ARBA" id="ARBA00004141"/>
    </source>
</evidence>
<comment type="subcellular location">
    <subcellularLocation>
        <location evidence="1">Membrane</location>
        <topology evidence="1">Multi-pass membrane protein</topology>
    </subcellularLocation>
</comment>
<evidence type="ECO:0000256" key="6">
    <source>
        <dbReference type="ARBA" id="ARBA00023136"/>
    </source>
</evidence>
<feature type="transmembrane region" description="Helical" evidence="8">
    <location>
        <begin position="494"/>
        <end position="519"/>
    </location>
</feature>
<dbReference type="Pfam" id="PF00083">
    <property type="entry name" value="Sugar_tr"/>
    <property type="match status" value="1"/>
</dbReference>
<dbReference type="PROSITE" id="PS50850">
    <property type="entry name" value="MFS"/>
    <property type="match status" value="1"/>
</dbReference>
<gene>
    <name evidence="10" type="ORF">LENED_004985</name>
</gene>
<comment type="caution">
    <text evidence="10">The sequence shown here is derived from an EMBL/GenBank/DDBJ whole genome shotgun (WGS) entry which is preliminary data.</text>
</comment>
<dbReference type="InterPro" id="IPR050360">
    <property type="entry name" value="MFS_Sugar_Transporters"/>
</dbReference>
<reference evidence="10 11" key="2">
    <citation type="submission" date="2017-02" db="EMBL/GenBank/DDBJ databases">
        <title>A genome survey and senescence transcriptome analysis in Lentinula edodes.</title>
        <authorList>
            <person name="Sakamoto Y."/>
            <person name="Nakade K."/>
            <person name="Sato S."/>
            <person name="Yoshida Y."/>
            <person name="Miyazaki K."/>
            <person name="Natsume S."/>
            <person name="Konno N."/>
        </authorList>
    </citation>
    <scope>NUCLEOTIDE SEQUENCE [LARGE SCALE GENOMIC DNA]</scope>
    <source>
        <strain evidence="10 11">NBRC 111202</strain>
    </source>
</reference>
<evidence type="ECO:0000256" key="8">
    <source>
        <dbReference type="SAM" id="Phobius"/>
    </source>
</evidence>
<dbReference type="AlphaFoldDB" id="A0A1Q3E7X2"/>
<dbReference type="Proteomes" id="UP000188533">
    <property type="component" value="Unassembled WGS sequence"/>
</dbReference>
<feature type="transmembrane region" description="Helical" evidence="8">
    <location>
        <begin position="208"/>
        <end position="230"/>
    </location>
</feature>
<evidence type="ECO:0000259" key="9">
    <source>
        <dbReference type="PROSITE" id="PS50850"/>
    </source>
</evidence>
<feature type="transmembrane region" description="Helical" evidence="8">
    <location>
        <begin position="438"/>
        <end position="455"/>
    </location>
</feature>
<evidence type="ECO:0000256" key="2">
    <source>
        <dbReference type="ARBA" id="ARBA00010992"/>
    </source>
</evidence>
<dbReference type="InterPro" id="IPR020846">
    <property type="entry name" value="MFS_dom"/>
</dbReference>
<dbReference type="PANTHER" id="PTHR48022:SF31">
    <property type="entry name" value="HEXOSE TRANSPORTER"/>
    <property type="match status" value="1"/>
</dbReference>
<name>A0A1Q3E7X2_LENED</name>
<feature type="transmembrane region" description="Helical" evidence="8">
    <location>
        <begin position="462"/>
        <end position="482"/>
    </location>
</feature>
<dbReference type="Gene3D" id="1.20.1250.20">
    <property type="entry name" value="MFS general substrate transporter like domains"/>
    <property type="match status" value="1"/>
</dbReference>
<proteinExistence type="inferred from homology"/>
<reference evidence="10 11" key="1">
    <citation type="submission" date="2016-08" db="EMBL/GenBank/DDBJ databases">
        <authorList>
            <consortium name="Lentinula edodes genome sequencing consortium"/>
            <person name="Sakamoto Y."/>
            <person name="Nakade K."/>
            <person name="Sato S."/>
            <person name="Yoshida Y."/>
            <person name="Miyazaki K."/>
            <person name="Natsume S."/>
            <person name="Konno N."/>
        </authorList>
    </citation>
    <scope>NUCLEOTIDE SEQUENCE [LARGE SCALE GENOMIC DNA]</scope>
    <source>
        <strain evidence="10 11">NBRC 111202</strain>
    </source>
</reference>
<dbReference type="GO" id="GO:0016020">
    <property type="term" value="C:membrane"/>
    <property type="evidence" value="ECO:0007669"/>
    <property type="project" value="UniProtKB-SubCell"/>
</dbReference>
<organism evidence="10 11">
    <name type="scientific">Lentinula edodes</name>
    <name type="common">Shiitake mushroom</name>
    <name type="synonym">Lentinus edodes</name>
    <dbReference type="NCBI Taxonomy" id="5353"/>
    <lineage>
        <taxon>Eukaryota</taxon>
        <taxon>Fungi</taxon>
        <taxon>Dikarya</taxon>
        <taxon>Basidiomycota</taxon>
        <taxon>Agaricomycotina</taxon>
        <taxon>Agaricomycetes</taxon>
        <taxon>Agaricomycetidae</taxon>
        <taxon>Agaricales</taxon>
        <taxon>Marasmiineae</taxon>
        <taxon>Omphalotaceae</taxon>
        <taxon>Lentinula</taxon>
    </lineage>
</organism>
<feature type="transmembrane region" description="Helical" evidence="8">
    <location>
        <begin position="237"/>
        <end position="262"/>
    </location>
</feature>
<evidence type="ECO:0000256" key="4">
    <source>
        <dbReference type="ARBA" id="ARBA00022692"/>
    </source>
</evidence>
<dbReference type="SUPFAM" id="SSF103473">
    <property type="entry name" value="MFS general substrate transporter"/>
    <property type="match status" value="1"/>
</dbReference>
<feature type="compositionally biased region" description="Pro residues" evidence="7">
    <location>
        <begin position="41"/>
        <end position="63"/>
    </location>
</feature>
<dbReference type="InterPro" id="IPR005828">
    <property type="entry name" value="MFS_sugar_transport-like"/>
</dbReference>
<feature type="compositionally biased region" description="Polar residues" evidence="7">
    <location>
        <begin position="1"/>
        <end position="10"/>
    </location>
</feature>
<keyword evidence="4 8" id="KW-0812">Transmembrane</keyword>
<keyword evidence="3" id="KW-0813">Transport</keyword>
<accession>A0A1Q3E7X2</accession>
<feature type="transmembrane region" description="Helical" evidence="8">
    <location>
        <begin position="152"/>
        <end position="176"/>
    </location>
</feature>
<evidence type="ECO:0000256" key="7">
    <source>
        <dbReference type="SAM" id="MobiDB-lite"/>
    </source>
</evidence>
<dbReference type="FunFam" id="1.20.1250.20:FF:000134">
    <property type="entry name" value="MFS sugar transporter protein"/>
    <property type="match status" value="1"/>
</dbReference>